<keyword evidence="1" id="KW-1133">Transmembrane helix</keyword>
<dbReference type="RefSeq" id="WP_264018450.1">
    <property type="nucleotide sequence ID" value="NZ_CP096973.1"/>
</dbReference>
<reference evidence="2" key="1">
    <citation type="submission" date="2022-05" db="EMBL/GenBank/DDBJ databases">
        <title>Complete sequence of a novel PHA-producing Halomonas strain.</title>
        <authorList>
            <person name="Zheng Z."/>
        </authorList>
    </citation>
    <scope>NUCLEOTIDE SEQUENCE</scope>
    <source>
        <strain evidence="2">ZZQ-149</strain>
    </source>
</reference>
<keyword evidence="1" id="KW-0812">Transmembrane</keyword>
<gene>
    <name evidence="2" type="ORF">M0220_01130</name>
</gene>
<evidence type="ECO:0000256" key="1">
    <source>
        <dbReference type="SAM" id="Phobius"/>
    </source>
</evidence>
<protein>
    <submittedName>
        <fullName evidence="2">Uncharacterized protein</fullName>
    </submittedName>
</protein>
<keyword evidence="3" id="KW-1185">Reference proteome</keyword>
<name>A0AA46YQN6_9GAMM</name>
<dbReference type="Proteomes" id="UP001164935">
    <property type="component" value="Chromosome"/>
</dbReference>
<organism evidence="2 3">
    <name type="scientific">Halomonas qinghailakensis</name>
    <dbReference type="NCBI Taxonomy" id="2937790"/>
    <lineage>
        <taxon>Bacteria</taxon>
        <taxon>Pseudomonadati</taxon>
        <taxon>Pseudomonadota</taxon>
        <taxon>Gammaproteobacteria</taxon>
        <taxon>Oceanospirillales</taxon>
        <taxon>Halomonadaceae</taxon>
        <taxon>Halomonas</taxon>
    </lineage>
</organism>
<feature type="transmembrane region" description="Helical" evidence="1">
    <location>
        <begin position="55"/>
        <end position="73"/>
    </location>
</feature>
<feature type="transmembrane region" description="Helical" evidence="1">
    <location>
        <begin position="94"/>
        <end position="112"/>
    </location>
</feature>
<sequence length="118" mass="12501">MVMVLTRLHFTHPIHLIIGLTLWSLWFVAVYSGLSVACAVAPPPPEAGALTGLNAALGGVSFITALGLVALSWGSCQVAKQHEGRQRFHATVSAWLYLFSAFGVVFAGMPIISVPPCL</sequence>
<evidence type="ECO:0000313" key="2">
    <source>
        <dbReference type="EMBL" id="UYO74798.1"/>
    </source>
</evidence>
<accession>A0AA46YQN6</accession>
<dbReference type="KEGG" id="hqn:M0220_01130"/>
<dbReference type="AlphaFoldDB" id="A0AA46YQN6"/>
<keyword evidence="1" id="KW-0472">Membrane</keyword>
<dbReference type="EMBL" id="CP096973">
    <property type="protein sequence ID" value="UYO74798.1"/>
    <property type="molecule type" value="Genomic_DNA"/>
</dbReference>
<evidence type="ECO:0000313" key="3">
    <source>
        <dbReference type="Proteomes" id="UP001164935"/>
    </source>
</evidence>
<proteinExistence type="predicted"/>